<dbReference type="CDD" id="cd06170">
    <property type="entry name" value="LuxR_C_like"/>
    <property type="match status" value="1"/>
</dbReference>
<keyword evidence="3" id="KW-0804">Transcription</keyword>
<reference evidence="5" key="1">
    <citation type="submission" date="2018-08" db="EMBL/GenBank/DDBJ databases">
        <title>Identification of Burkholderia cepacia strains that express a Burkholderia pseudomallei-like capsular polysaccharide.</title>
        <authorList>
            <person name="Burtnick M.N."/>
            <person name="Vongsouvath M."/>
            <person name="Newton P."/>
            <person name="Wuthiekanun V."/>
            <person name="Limmathurotsakul D."/>
            <person name="Brett P.J."/>
            <person name="Chantratita N."/>
            <person name="Dance D.A."/>
        </authorList>
    </citation>
    <scope>NUCLEOTIDE SEQUENCE</scope>
    <source>
        <strain evidence="5">SBXCC001</strain>
    </source>
</reference>
<dbReference type="RefSeq" id="WP_009897647.1">
    <property type="nucleotide sequence ID" value="NZ_CP008915.2"/>
</dbReference>
<dbReference type="KEGG" id="btha:DR62_4128"/>
<evidence type="ECO:0000313" key="5">
    <source>
        <dbReference type="EMBL" id="MDW9251171.1"/>
    </source>
</evidence>
<evidence type="ECO:0000313" key="6">
    <source>
        <dbReference type="Proteomes" id="UP001272137"/>
    </source>
</evidence>
<comment type="caution">
    <text evidence="5">The sequence shown here is derived from an EMBL/GenBank/DDBJ whole genome shotgun (WGS) entry which is preliminary data.</text>
</comment>
<dbReference type="SUPFAM" id="SSF75516">
    <property type="entry name" value="Pheromone-binding domain of LuxR-like quorum-sensing transcription factors"/>
    <property type="match status" value="1"/>
</dbReference>
<dbReference type="PROSITE" id="PS50043">
    <property type="entry name" value="HTH_LUXR_2"/>
    <property type="match status" value="1"/>
</dbReference>
<dbReference type="InterPro" id="IPR000792">
    <property type="entry name" value="Tscrpt_reg_LuxR_C"/>
</dbReference>
<protein>
    <submittedName>
        <fullName evidence="5">Autoinducer binding domain protein</fullName>
    </submittedName>
</protein>
<feature type="domain" description="HTH luxR-type" evidence="4">
    <location>
        <begin position="146"/>
        <end position="211"/>
    </location>
</feature>
<name>A0AAW9CTV1_BURTH</name>
<dbReference type="InterPro" id="IPR036693">
    <property type="entry name" value="TF_LuxR_autoind-bd_dom_sf"/>
</dbReference>
<dbReference type="Gene3D" id="3.30.450.80">
    <property type="entry name" value="Transcription factor LuxR-like, autoinducer-binding domain"/>
    <property type="match status" value="1"/>
</dbReference>
<keyword evidence="2" id="KW-0238">DNA-binding</keyword>
<dbReference type="GeneID" id="45119117"/>
<evidence type="ECO:0000256" key="2">
    <source>
        <dbReference type="ARBA" id="ARBA00023125"/>
    </source>
</evidence>
<keyword evidence="1" id="KW-0805">Transcription regulation</keyword>
<dbReference type="GO" id="GO:0003677">
    <property type="term" value="F:DNA binding"/>
    <property type="evidence" value="ECO:0007669"/>
    <property type="project" value="UniProtKB-KW"/>
</dbReference>
<accession>A0AAW9CTV1</accession>
<dbReference type="AlphaFoldDB" id="A0AAW9CTV1"/>
<proteinExistence type="predicted"/>
<dbReference type="InterPro" id="IPR016032">
    <property type="entry name" value="Sig_transdc_resp-reg_C-effctor"/>
</dbReference>
<dbReference type="GO" id="GO:0006355">
    <property type="term" value="P:regulation of DNA-templated transcription"/>
    <property type="evidence" value="ECO:0007669"/>
    <property type="project" value="InterPro"/>
</dbReference>
<dbReference type="EMBL" id="QXCT01000001">
    <property type="protein sequence ID" value="MDW9251171.1"/>
    <property type="molecule type" value="Genomic_DNA"/>
</dbReference>
<dbReference type="SUPFAM" id="SSF46894">
    <property type="entry name" value="C-terminal effector domain of the bipartite response regulators"/>
    <property type="match status" value="1"/>
</dbReference>
<evidence type="ECO:0000256" key="1">
    <source>
        <dbReference type="ARBA" id="ARBA00023015"/>
    </source>
</evidence>
<dbReference type="Pfam" id="PF00196">
    <property type="entry name" value="GerE"/>
    <property type="match status" value="1"/>
</dbReference>
<evidence type="ECO:0000256" key="3">
    <source>
        <dbReference type="ARBA" id="ARBA00023163"/>
    </source>
</evidence>
<sequence>MVLQRGTELGFQFCAYRLTAPIPITRRRTFVWSNYPNACAASPVLDADRSGRGADTDAQACGVTADATQVFESMADGLWAETSDQGVRYGWALSVRDRWGAVGTLKFARGTREIVQEELDDIEPEMIWLAHLAHDTIGSLMRDETIPGEIARVSLVERQILLWTAEGKTVSEISSILQMSVRNINFHIQNVVGKLGATNKTHAAVKATLVGLIPV</sequence>
<dbReference type="Gene3D" id="1.10.10.10">
    <property type="entry name" value="Winged helix-like DNA-binding domain superfamily/Winged helix DNA-binding domain"/>
    <property type="match status" value="1"/>
</dbReference>
<dbReference type="PANTHER" id="PTHR44688">
    <property type="entry name" value="DNA-BINDING TRANSCRIPTIONAL ACTIVATOR DEVR_DOSR"/>
    <property type="match status" value="1"/>
</dbReference>
<dbReference type="Proteomes" id="UP001272137">
    <property type="component" value="Unassembled WGS sequence"/>
</dbReference>
<evidence type="ECO:0000259" key="4">
    <source>
        <dbReference type="PROSITE" id="PS50043"/>
    </source>
</evidence>
<dbReference type="PROSITE" id="PS00622">
    <property type="entry name" value="HTH_LUXR_1"/>
    <property type="match status" value="1"/>
</dbReference>
<dbReference type="InterPro" id="IPR036388">
    <property type="entry name" value="WH-like_DNA-bd_sf"/>
</dbReference>
<dbReference type="PRINTS" id="PR00038">
    <property type="entry name" value="HTHLUXR"/>
</dbReference>
<gene>
    <name evidence="5" type="ORF">C7S16_4644</name>
</gene>
<dbReference type="SMART" id="SM00421">
    <property type="entry name" value="HTH_LUXR"/>
    <property type="match status" value="1"/>
</dbReference>
<organism evidence="5 6">
    <name type="scientific">Burkholderia thailandensis</name>
    <dbReference type="NCBI Taxonomy" id="57975"/>
    <lineage>
        <taxon>Bacteria</taxon>
        <taxon>Pseudomonadati</taxon>
        <taxon>Pseudomonadota</taxon>
        <taxon>Betaproteobacteria</taxon>
        <taxon>Burkholderiales</taxon>
        <taxon>Burkholderiaceae</taxon>
        <taxon>Burkholderia</taxon>
        <taxon>pseudomallei group</taxon>
    </lineage>
</organism>
<dbReference type="Pfam" id="PF03472">
    <property type="entry name" value="Autoind_bind"/>
    <property type="match status" value="1"/>
</dbReference>
<dbReference type="InterPro" id="IPR005143">
    <property type="entry name" value="TF_LuxR_autoind-bd_dom"/>
</dbReference>
<dbReference type="PANTHER" id="PTHR44688:SF16">
    <property type="entry name" value="DNA-BINDING TRANSCRIPTIONAL ACTIVATOR DEVR_DOSR"/>
    <property type="match status" value="1"/>
</dbReference>